<dbReference type="EC" id="3.1.11.6" evidence="5"/>
<organism evidence="9 10">
    <name type="scientific">Tepidimonas sediminis</name>
    <dbReference type="NCBI Taxonomy" id="2588941"/>
    <lineage>
        <taxon>Bacteria</taxon>
        <taxon>Pseudomonadati</taxon>
        <taxon>Pseudomonadota</taxon>
        <taxon>Betaproteobacteria</taxon>
        <taxon>Burkholderiales</taxon>
        <taxon>Tepidimonas</taxon>
    </lineage>
</organism>
<evidence type="ECO:0000256" key="5">
    <source>
        <dbReference type="HAMAP-Rule" id="MF_00378"/>
    </source>
</evidence>
<dbReference type="NCBIfam" id="TIGR00237">
    <property type="entry name" value="xseA"/>
    <property type="match status" value="1"/>
</dbReference>
<sequence length="463" mass="49984">MTPSPSSAAVSPAEPAAWRVGALVAAVADALRARFNPVRVVGEVAGCSRAASGHVYFALKDEDGQLRCAMFRRAVEAAGGALLRDGARVELEGRLDVYAPRGDLQLIVERVRPAGQGTLYEQFLRLKEALAAEGLFDAARKRPLPPFPASLGVVTSPDAAALRDVATTLRRRVPHLPVRLYPSAVQGSDAPAQLCAALRRAYRDFETTGAPQVLLLVRGGGSLEDLWAFNDATLVRTIAQAPMPVICGVGHETDFTLADFVADLRAPTPTAAAELCAPARVDLLAELALCQRRLREAAWRRLDERAQRLDRMVQRLGRPSQRVARQQQVLQALQHRLRHALALALQHQRQRTEACAQRAGPLLLAALRQRRLALLGLAGRLPRAVALALQREQARLQRAQAQVALLDPQRVLERGYALVTDAAGHVVTEAAALRPGQALHVRVARGAFEAAVTRPGSPGAGRR</sequence>
<feature type="domain" description="OB-fold nucleic acid binding" evidence="8">
    <location>
        <begin position="19"/>
        <end position="111"/>
    </location>
</feature>
<dbReference type="GO" id="GO:0005737">
    <property type="term" value="C:cytoplasm"/>
    <property type="evidence" value="ECO:0007669"/>
    <property type="project" value="UniProtKB-SubCell"/>
</dbReference>
<feature type="domain" description="Exonuclease VII large subunit C-terminal" evidence="7">
    <location>
        <begin position="135"/>
        <end position="450"/>
    </location>
</feature>
<comment type="catalytic activity">
    <reaction evidence="5 6">
        <text>Exonucleolytic cleavage in either 5'- to 3'- or 3'- to 5'-direction to yield nucleoside 5'-phosphates.</text>
        <dbReference type="EC" id="3.1.11.6"/>
    </reaction>
</comment>
<dbReference type="EMBL" id="VJND01000011">
    <property type="protein sequence ID" value="TSE24597.1"/>
    <property type="molecule type" value="Genomic_DNA"/>
</dbReference>
<evidence type="ECO:0000259" key="7">
    <source>
        <dbReference type="Pfam" id="PF02601"/>
    </source>
</evidence>
<dbReference type="AlphaFoldDB" id="A0A554WM11"/>
<dbReference type="GO" id="GO:0008855">
    <property type="term" value="F:exodeoxyribonuclease VII activity"/>
    <property type="evidence" value="ECO:0007669"/>
    <property type="project" value="UniProtKB-UniRule"/>
</dbReference>
<evidence type="ECO:0000313" key="9">
    <source>
        <dbReference type="EMBL" id="TSE24597.1"/>
    </source>
</evidence>
<keyword evidence="3 5" id="KW-0378">Hydrolase</keyword>
<dbReference type="InterPro" id="IPR025824">
    <property type="entry name" value="OB-fold_nuc-bd_dom"/>
</dbReference>
<evidence type="ECO:0000256" key="6">
    <source>
        <dbReference type="RuleBase" id="RU004355"/>
    </source>
</evidence>
<proteinExistence type="inferred from homology"/>
<evidence type="ECO:0000256" key="1">
    <source>
        <dbReference type="ARBA" id="ARBA00022490"/>
    </source>
</evidence>
<accession>A0A554WM11</accession>
<evidence type="ECO:0000256" key="3">
    <source>
        <dbReference type="ARBA" id="ARBA00022801"/>
    </source>
</evidence>
<evidence type="ECO:0000256" key="4">
    <source>
        <dbReference type="ARBA" id="ARBA00022839"/>
    </source>
</evidence>
<comment type="function">
    <text evidence="5">Bidirectionally degrades single-stranded DNA into large acid-insoluble oligonucleotides, which are then degraded further into small acid-soluble oligonucleotides.</text>
</comment>
<reference evidence="9 10" key="1">
    <citation type="submission" date="2019-07" db="EMBL/GenBank/DDBJ databases">
        <title>Tepidimonas sediminis YIM 72259 draft genome.</title>
        <authorList>
            <person name="Da Costa M.S."/>
            <person name="Froufe H.J.C."/>
            <person name="Egas C."/>
            <person name="Albuquerque L."/>
        </authorList>
    </citation>
    <scope>NUCLEOTIDE SEQUENCE [LARGE SCALE GENOMIC DNA]</scope>
    <source>
        <strain evidence="9 10">YIM 72259</strain>
    </source>
</reference>
<dbReference type="Pfam" id="PF13742">
    <property type="entry name" value="tRNA_anti_2"/>
    <property type="match status" value="1"/>
</dbReference>
<dbReference type="Pfam" id="PF02601">
    <property type="entry name" value="Exonuc_VII_L"/>
    <property type="match status" value="1"/>
</dbReference>
<keyword evidence="1 5" id="KW-0963">Cytoplasm</keyword>
<dbReference type="OrthoDB" id="9802795at2"/>
<comment type="subcellular location">
    <subcellularLocation>
        <location evidence="5 6">Cytoplasm</location>
    </subcellularLocation>
</comment>
<keyword evidence="4 5" id="KW-0269">Exonuclease</keyword>
<comment type="similarity">
    <text evidence="5 6">Belongs to the XseA family.</text>
</comment>
<evidence type="ECO:0000256" key="2">
    <source>
        <dbReference type="ARBA" id="ARBA00022722"/>
    </source>
</evidence>
<comment type="subunit">
    <text evidence="5">Heterooligomer composed of large and small subunits.</text>
</comment>
<keyword evidence="2 5" id="KW-0540">Nuclease</keyword>
<dbReference type="GO" id="GO:0009318">
    <property type="term" value="C:exodeoxyribonuclease VII complex"/>
    <property type="evidence" value="ECO:0007669"/>
    <property type="project" value="UniProtKB-UniRule"/>
</dbReference>
<evidence type="ECO:0000313" key="10">
    <source>
        <dbReference type="Proteomes" id="UP000320225"/>
    </source>
</evidence>
<dbReference type="PANTHER" id="PTHR30008:SF0">
    <property type="entry name" value="EXODEOXYRIBONUCLEASE 7 LARGE SUBUNIT"/>
    <property type="match status" value="1"/>
</dbReference>
<dbReference type="RefSeq" id="WP_143895822.1">
    <property type="nucleotide sequence ID" value="NZ_VJND01000011.1"/>
</dbReference>
<dbReference type="CDD" id="cd04489">
    <property type="entry name" value="ExoVII_LU_OBF"/>
    <property type="match status" value="1"/>
</dbReference>
<dbReference type="PANTHER" id="PTHR30008">
    <property type="entry name" value="EXODEOXYRIBONUCLEASE 7 LARGE SUBUNIT"/>
    <property type="match status" value="1"/>
</dbReference>
<dbReference type="GO" id="GO:0003676">
    <property type="term" value="F:nucleic acid binding"/>
    <property type="evidence" value="ECO:0007669"/>
    <property type="project" value="InterPro"/>
</dbReference>
<dbReference type="Proteomes" id="UP000320225">
    <property type="component" value="Unassembled WGS sequence"/>
</dbReference>
<dbReference type="GO" id="GO:0006308">
    <property type="term" value="P:DNA catabolic process"/>
    <property type="evidence" value="ECO:0007669"/>
    <property type="project" value="UniProtKB-UniRule"/>
</dbReference>
<evidence type="ECO:0000259" key="8">
    <source>
        <dbReference type="Pfam" id="PF13742"/>
    </source>
</evidence>
<keyword evidence="10" id="KW-1185">Reference proteome</keyword>
<gene>
    <name evidence="5 9" type="primary">xseA</name>
    <name evidence="9" type="ORF">Tsedi_01790</name>
</gene>
<dbReference type="HAMAP" id="MF_00378">
    <property type="entry name" value="Exonuc_7_L"/>
    <property type="match status" value="1"/>
</dbReference>
<dbReference type="InterPro" id="IPR020579">
    <property type="entry name" value="Exonuc_VII_lsu_C"/>
</dbReference>
<protein>
    <recommendedName>
        <fullName evidence="5">Exodeoxyribonuclease 7 large subunit</fullName>
        <ecNumber evidence="5">3.1.11.6</ecNumber>
    </recommendedName>
    <alternativeName>
        <fullName evidence="5">Exodeoxyribonuclease VII large subunit</fullName>
        <shortName evidence="5">Exonuclease VII large subunit</shortName>
    </alternativeName>
</protein>
<name>A0A554WM11_9BURK</name>
<comment type="caution">
    <text evidence="9">The sequence shown here is derived from an EMBL/GenBank/DDBJ whole genome shotgun (WGS) entry which is preliminary data.</text>
</comment>
<dbReference type="InterPro" id="IPR003753">
    <property type="entry name" value="Exonuc_VII_L"/>
</dbReference>